<dbReference type="Proteomes" id="UP001610861">
    <property type="component" value="Unassembled WGS sequence"/>
</dbReference>
<dbReference type="EMBL" id="JBIQWL010000010">
    <property type="protein sequence ID" value="MFH8252607.1"/>
    <property type="molecule type" value="Genomic_DNA"/>
</dbReference>
<evidence type="ECO:0000313" key="2">
    <source>
        <dbReference type="EMBL" id="MFH8252607.1"/>
    </source>
</evidence>
<dbReference type="PRINTS" id="PR00081">
    <property type="entry name" value="GDHRDH"/>
</dbReference>
<protein>
    <submittedName>
        <fullName evidence="2">SDR family oxidoreductase</fullName>
    </submittedName>
</protein>
<reference evidence="2 3" key="1">
    <citation type="submission" date="2024-09" db="EMBL/GenBank/DDBJ databases">
        <authorList>
            <person name="Pan X."/>
        </authorList>
    </citation>
    <scope>NUCLEOTIDE SEQUENCE [LARGE SCALE GENOMIC DNA]</scope>
    <source>
        <strain evidence="2 3">B2969</strain>
    </source>
</reference>
<name>A0ABW7QEJ6_9MICO</name>
<dbReference type="Pfam" id="PF00106">
    <property type="entry name" value="adh_short"/>
    <property type="match status" value="1"/>
</dbReference>
<dbReference type="PANTHER" id="PTHR43157">
    <property type="entry name" value="PHOSPHATIDYLINOSITOL-GLYCAN BIOSYNTHESIS CLASS F PROTEIN-RELATED"/>
    <property type="match status" value="1"/>
</dbReference>
<accession>A0ABW7QEJ6</accession>
<keyword evidence="3" id="KW-1185">Reference proteome</keyword>
<dbReference type="Gene3D" id="3.40.50.720">
    <property type="entry name" value="NAD(P)-binding Rossmann-like Domain"/>
    <property type="match status" value="1"/>
</dbReference>
<dbReference type="InterPro" id="IPR002347">
    <property type="entry name" value="SDR_fam"/>
</dbReference>
<sequence>MQGMSSQRGKVAVVTGANSGTGKATAAALAAAGARVILAVRTPSKGEDAKADILKRNPGADLHMRQLDLADLGSVKQFADALIADGTPLDLLVNNAGVMMPPVRHETKDGFELQIGSNFLGPFALTVRLLPLLLTADAPRVATMASSQANGASIRFDDLNWKRDYQAIPAYRQSKLADLLMSQHLAELAKQNGWNLLSVAAHPGSSRTNIAHAGPTMGGRPPLALQILGRILPSSTPEEGAESLILAATDPDVEQGSYYGPRFSLVGRPTRLRIPKSAADPALAQRLWALAEELTGVNVHHMTNTIE</sequence>
<organism evidence="2 3">
    <name type="scientific">Microbacterium alkaliflavum</name>
    <dbReference type="NCBI Taxonomy" id="3248839"/>
    <lineage>
        <taxon>Bacteria</taxon>
        <taxon>Bacillati</taxon>
        <taxon>Actinomycetota</taxon>
        <taxon>Actinomycetes</taxon>
        <taxon>Micrococcales</taxon>
        <taxon>Microbacteriaceae</taxon>
        <taxon>Microbacterium</taxon>
    </lineage>
</organism>
<dbReference type="NCBIfam" id="NF004513">
    <property type="entry name" value="PRK05854.1"/>
    <property type="match status" value="1"/>
</dbReference>
<keyword evidence="1" id="KW-0560">Oxidoreductase</keyword>
<dbReference type="InterPro" id="IPR036291">
    <property type="entry name" value="NAD(P)-bd_dom_sf"/>
</dbReference>
<dbReference type="NCBIfam" id="NF004846">
    <property type="entry name" value="PRK06197.1"/>
    <property type="match status" value="1"/>
</dbReference>
<dbReference type="RefSeq" id="WP_397558036.1">
    <property type="nucleotide sequence ID" value="NZ_JBIQWL010000010.1"/>
</dbReference>
<proteinExistence type="predicted"/>
<dbReference type="PANTHER" id="PTHR43157:SF54">
    <property type="entry name" value="RETINOL DEHYDROGENASE 12-LIKE ISOFORM X1-RELATED"/>
    <property type="match status" value="1"/>
</dbReference>
<evidence type="ECO:0000313" key="3">
    <source>
        <dbReference type="Proteomes" id="UP001610861"/>
    </source>
</evidence>
<evidence type="ECO:0000256" key="1">
    <source>
        <dbReference type="ARBA" id="ARBA00023002"/>
    </source>
</evidence>
<gene>
    <name evidence="2" type="ORF">ACH3VR_19730</name>
</gene>
<comment type="caution">
    <text evidence="2">The sequence shown here is derived from an EMBL/GenBank/DDBJ whole genome shotgun (WGS) entry which is preliminary data.</text>
</comment>
<dbReference type="SUPFAM" id="SSF51735">
    <property type="entry name" value="NAD(P)-binding Rossmann-fold domains"/>
    <property type="match status" value="1"/>
</dbReference>